<gene>
    <name evidence="8" type="ORF">PDIGIT_LOCUS14233</name>
</gene>
<dbReference type="EMBL" id="CAOQHR010000011">
    <property type="protein sequence ID" value="CAI6341045.1"/>
    <property type="molecule type" value="Genomic_DNA"/>
</dbReference>
<dbReference type="InterPro" id="IPR013785">
    <property type="entry name" value="Aldolase_TIM"/>
</dbReference>
<comment type="cofactor">
    <cofactor evidence="1">
        <name>FMN</name>
        <dbReference type="ChEBI" id="CHEBI:58210"/>
    </cofactor>
</comment>
<evidence type="ECO:0000259" key="7">
    <source>
        <dbReference type="PROSITE" id="PS51349"/>
    </source>
</evidence>
<keyword evidence="6" id="KW-0732">Signal</keyword>
<feature type="binding site" evidence="5">
    <location>
        <position position="245"/>
    </location>
    <ligand>
        <name>glyoxylate</name>
        <dbReference type="ChEBI" id="CHEBI:36655"/>
    </ligand>
</feature>
<keyword evidence="5" id="KW-0288">FMN</keyword>
<dbReference type="InterPro" id="IPR037396">
    <property type="entry name" value="FMN_HAD"/>
</dbReference>
<comment type="similarity">
    <text evidence="3">Belongs to the FMN-dependent alpha-hydroxy acid dehydrogenase family.</text>
</comment>
<feature type="binding site" evidence="5">
    <location>
        <begin position="404"/>
        <end position="405"/>
    </location>
    <ligand>
        <name>FMN</name>
        <dbReference type="ChEBI" id="CHEBI:58210"/>
    </ligand>
</feature>
<evidence type="ECO:0000313" key="8">
    <source>
        <dbReference type="EMBL" id="CAI6341045.1"/>
    </source>
</evidence>
<dbReference type="GO" id="GO:0010181">
    <property type="term" value="F:FMN binding"/>
    <property type="evidence" value="ECO:0007669"/>
    <property type="project" value="InterPro"/>
</dbReference>
<dbReference type="InterPro" id="IPR012133">
    <property type="entry name" value="Alpha-hydoxy_acid_DH_FMN"/>
</dbReference>
<dbReference type="OrthoDB" id="25826at2759"/>
<dbReference type="Gene3D" id="3.20.20.70">
    <property type="entry name" value="Aldolase class I"/>
    <property type="match status" value="1"/>
</dbReference>
<evidence type="ECO:0000313" key="9">
    <source>
        <dbReference type="Proteomes" id="UP001152607"/>
    </source>
</evidence>
<dbReference type="GO" id="GO:0016491">
    <property type="term" value="F:oxidoreductase activity"/>
    <property type="evidence" value="ECO:0007669"/>
    <property type="project" value="UniProtKB-KW"/>
</dbReference>
<dbReference type="PROSITE" id="PS51349">
    <property type="entry name" value="FMN_HYDROXY_ACID_DH_2"/>
    <property type="match status" value="1"/>
</dbReference>
<feature type="binding site" evidence="5">
    <location>
        <begin position="156"/>
        <end position="158"/>
    </location>
    <ligand>
        <name>FMN</name>
        <dbReference type="ChEBI" id="CHEBI:58210"/>
    </ligand>
</feature>
<feature type="binding site" evidence="5">
    <location>
        <position position="236"/>
    </location>
    <ligand>
        <name>FMN</name>
        <dbReference type="ChEBI" id="CHEBI:58210"/>
    </ligand>
</feature>
<dbReference type="Pfam" id="PF01070">
    <property type="entry name" value="FMN_dh"/>
    <property type="match status" value="1"/>
</dbReference>
<evidence type="ECO:0000256" key="6">
    <source>
        <dbReference type="SAM" id="SignalP"/>
    </source>
</evidence>
<sequence length="455" mass="49344">MKFHNLLGRCIVPSIVLLPASAQSAHDLLDAVLNPSPESLHYSSYSSAIYFNATLFNQTPVAPTNYDRLEASAKEILPRNAYDYAAGGAGLEKTVASNRQAFDQVTYSTSPTSLHHINCPLKWNILPRVMRPVLPARNLSRVIFNRTLPAPIVMAPVGVQTLFHPDGERATSKVFGEEGLPFTLSTASSTGFADAATSNGEGNPRWYQLYWPSDDDLTRSYLRTALAEGYEVLVLTVDTWDLGWRTRDLDRGYFPFAGGVGVQIGLEDPVAHEQLGFNALAPNATAEQLQMASLYHVIVTSRGISPVWENLWKLREVWGDKPIVLKGVQSVEDAELAVKWGLDGVIVSNHGGRQIDGAVGSLTTLPAIVEAVKGKLTVGFDGGIRTGADIFKALALGADFVQLGRPILWGLAHEGERGARHVLKSLLAEFELTVGLSGCQSLTEVTKDLIVKTEG</sequence>
<dbReference type="Proteomes" id="UP001152607">
    <property type="component" value="Unassembled WGS sequence"/>
</dbReference>
<dbReference type="PANTHER" id="PTHR10578:SF143">
    <property type="entry name" value="FMN-DEPENDENT ALPHA-HYDROXY ACID DEHYDROGENASE PB1A11.03"/>
    <property type="match status" value="1"/>
</dbReference>
<feature type="binding site" evidence="5">
    <location>
        <position position="185"/>
    </location>
    <ligand>
        <name>FMN</name>
        <dbReference type="ChEBI" id="CHEBI:58210"/>
    </ligand>
</feature>
<feature type="domain" description="FMN hydroxy acid dehydrogenase" evidence="7">
    <location>
        <begin position="58"/>
        <end position="455"/>
    </location>
</feature>
<feature type="signal peptide" evidence="6">
    <location>
        <begin position="1"/>
        <end position="22"/>
    </location>
</feature>
<feature type="binding site" evidence="5">
    <location>
        <position position="84"/>
    </location>
    <ligand>
        <name>glyoxylate</name>
        <dbReference type="ChEBI" id="CHEBI:36655"/>
    </ligand>
</feature>
<dbReference type="InterPro" id="IPR008259">
    <property type="entry name" value="FMN_hydac_DH_AS"/>
</dbReference>
<keyword evidence="5" id="KW-0285">Flavoprotein</keyword>
<feature type="binding site" evidence="5">
    <location>
        <position position="210"/>
    </location>
    <ligand>
        <name>glyoxylate</name>
        <dbReference type="ChEBI" id="CHEBI:36655"/>
    </ligand>
</feature>
<dbReference type="PROSITE" id="PS00557">
    <property type="entry name" value="FMN_HYDROXY_ACID_DH_1"/>
    <property type="match status" value="1"/>
</dbReference>
<evidence type="ECO:0000256" key="3">
    <source>
        <dbReference type="ARBA" id="ARBA00024042"/>
    </source>
</evidence>
<dbReference type="PANTHER" id="PTHR10578">
    <property type="entry name" value="S -2-HYDROXY-ACID OXIDASE-RELATED"/>
    <property type="match status" value="1"/>
</dbReference>
<keyword evidence="2" id="KW-0560">Oxidoreductase</keyword>
<dbReference type="PIRSF" id="PIRSF000138">
    <property type="entry name" value="Al-hdrx_acd_dh"/>
    <property type="match status" value="1"/>
</dbReference>
<comment type="caution">
    <text evidence="8">The sequence shown here is derived from an EMBL/GenBank/DDBJ whole genome shotgun (WGS) entry which is preliminary data.</text>
</comment>
<evidence type="ECO:0000256" key="1">
    <source>
        <dbReference type="ARBA" id="ARBA00001917"/>
    </source>
</evidence>
<feature type="binding site" evidence="5">
    <location>
        <position position="326"/>
    </location>
    <ligand>
        <name>FMN</name>
        <dbReference type="ChEBI" id="CHEBI:58210"/>
    </ligand>
</feature>
<protein>
    <recommendedName>
        <fullName evidence="7">FMN hydroxy acid dehydrogenase domain-containing protein</fullName>
    </recommendedName>
</protein>
<proteinExistence type="inferred from homology"/>
<feature type="chain" id="PRO_5040857654" description="FMN hydroxy acid dehydrogenase domain-containing protein" evidence="6">
    <location>
        <begin position="23"/>
        <end position="455"/>
    </location>
</feature>
<dbReference type="AlphaFoldDB" id="A0A9W4XUF1"/>
<feature type="binding site" evidence="5">
    <location>
        <position position="208"/>
    </location>
    <ligand>
        <name>FMN</name>
        <dbReference type="ChEBI" id="CHEBI:58210"/>
    </ligand>
</feature>
<feature type="binding site" evidence="5">
    <location>
        <position position="348"/>
    </location>
    <ligand>
        <name>FMN</name>
        <dbReference type="ChEBI" id="CHEBI:58210"/>
    </ligand>
</feature>
<organism evidence="8 9">
    <name type="scientific">Periconia digitata</name>
    <dbReference type="NCBI Taxonomy" id="1303443"/>
    <lineage>
        <taxon>Eukaryota</taxon>
        <taxon>Fungi</taxon>
        <taxon>Dikarya</taxon>
        <taxon>Ascomycota</taxon>
        <taxon>Pezizomycotina</taxon>
        <taxon>Dothideomycetes</taxon>
        <taxon>Pleosporomycetidae</taxon>
        <taxon>Pleosporales</taxon>
        <taxon>Massarineae</taxon>
        <taxon>Periconiaceae</taxon>
        <taxon>Periconia</taxon>
    </lineage>
</organism>
<dbReference type="InterPro" id="IPR000262">
    <property type="entry name" value="FMN-dep_DH"/>
</dbReference>
<reference evidence="8" key="1">
    <citation type="submission" date="2023-01" db="EMBL/GenBank/DDBJ databases">
        <authorList>
            <person name="Van Ghelder C."/>
            <person name="Rancurel C."/>
        </authorList>
    </citation>
    <scope>NUCLEOTIDE SEQUENCE</scope>
    <source>
        <strain evidence="8">CNCM I-4278</strain>
    </source>
</reference>
<feature type="active site" description="Proton acceptor" evidence="4">
    <location>
        <position position="350"/>
    </location>
</feature>
<evidence type="ECO:0000256" key="5">
    <source>
        <dbReference type="PIRSR" id="PIRSR000138-2"/>
    </source>
</evidence>
<accession>A0A9W4XUF1</accession>
<feature type="binding site" evidence="5">
    <location>
        <begin position="381"/>
        <end position="385"/>
    </location>
    <ligand>
        <name>FMN</name>
        <dbReference type="ChEBI" id="CHEBI:58210"/>
    </ligand>
</feature>
<name>A0A9W4XUF1_9PLEO</name>
<feature type="binding site" evidence="5">
    <location>
        <position position="353"/>
    </location>
    <ligand>
        <name>glyoxylate</name>
        <dbReference type="ChEBI" id="CHEBI:36655"/>
    </ligand>
</feature>
<evidence type="ECO:0000256" key="2">
    <source>
        <dbReference type="ARBA" id="ARBA00023002"/>
    </source>
</evidence>
<evidence type="ECO:0000256" key="4">
    <source>
        <dbReference type="PIRSR" id="PIRSR000138-1"/>
    </source>
</evidence>
<keyword evidence="9" id="KW-1185">Reference proteome</keyword>
<feature type="binding site" evidence="5">
    <location>
        <position position="350"/>
    </location>
    <ligand>
        <name>glyoxylate</name>
        <dbReference type="ChEBI" id="CHEBI:36655"/>
    </ligand>
</feature>
<dbReference type="SUPFAM" id="SSF51395">
    <property type="entry name" value="FMN-linked oxidoreductases"/>
    <property type="match status" value="1"/>
</dbReference>